<dbReference type="InterPro" id="IPR001478">
    <property type="entry name" value="PDZ"/>
</dbReference>
<evidence type="ECO:0000313" key="4">
    <source>
        <dbReference type="EMBL" id="MFC0527454.1"/>
    </source>
</evidence>
<dbReference type="Pfam" id="PF08327">
    <property type="entry name" value="AHSA1"/>
    <property type="match status" value="1"/>
</dbReference>
<dbReference type="RefSeq" id="WP_377247391.1">
    <property type="nucleotide sequence ID" value="NZ_JBHLUH010000009.1"/>
</dbReference>
<comment type="caution">
    <text evidence="4">The sequence shown here is derived from an EMBL/GenBank/DDBJ whole genome shotgun (WGS) entry which is preliminary data.</text>
</comment>
<accession>A0ABV6LYZ2</accession>
<evidence type="ECO:0000259" key="2">
    <source>
        <dbReference type="Pfam" id="PF08327"/>
    </source>
</evidence>
<dbReference type="CDD" id="cd07814">
    <property type="entry name" value="SRPBCC_CalC_Aha1-like"/>
    <property type="match status" value="1"/>
</dbReference>
<dbReference type="Pfam" id="PF13180">
    <property type="entry name" value="PDZ_2"/>
    <property type="match status" value="1"/>
</dbReference>
<protein>
    <submittedName>
        <fullName evidence="4">SRPBCC domain-containing protein</fullName>
    </submittedName>
</protein>
<feature type="domain" description="PDZ" evidence="3">
    <location>
        <begin position="151"/>
        <end position="223"/>
    </location>
</feature>
<dbReference type="Gene3D" id="2.30.42.10">
    <property type="match status" value="1"/>
</dbReference>
<keyword evidence="5" id="KW-1185">Reference proteome</keyword>
<comment type="similarity">
    <text evidence="1">Belongs to the AHA1 family.</text>
</comment>
<feature type="domain" description="Activator of Hsp90 ATPase homologue 1/2-like C-terminal" evidence="2">
    <location>
        <begin position="16"/>
        <end position="136"/>
    </location>
</feature>
<gene>
    <name evidence="4" type="ORF">ACFFIA_07265</name>
</gene>
<reference evidence="4 5" key="1">
    <citation type="submission" date="2024-09" db="EMBL/GenBank/DDBJ databases">
        <authorList>
            <person name="Sun Q."/>
            <person name="Mori K."/>
        </authorList>
    </citation>
    <scope>NUCLEOTIDE SEQUENCE [LARGE SCALE GENOMIC DNA]</scope>
    <source>
        <strain evidence="4 5">TBRC 3947</strain>
    </source>
</reference>
<name>A0ABV6LYZ2_9ACTN</name>
<proteinExistence type="inferred from homology"/>
<sequence length="237" mass="25967">MSEQYARYEKTFTLAVPVDKAWQAFTDPKLIEVWLTGTVEQADVRPGGQISWTPDEYGQLVWDIVEAEPGEKLTYREGPGILPVTTEVTVTFEEAEAGTRLTITQSGFGEGVDWQAKIDGVGLGWAQTLATLDLYLRTGVRLDRFFTFRSDLGFEADDVLAGPLVRTVADGSFAARAGVEPGDIVVRLGDAPVFGRSDLWLFTREHEAGEEVEVAYARAGEIHTGRAPLDPPFPSEG</sequence>
<dbReference type="Proteomes" id="UP001589867">
    <property type="component" value="Unassembled WGS sequence"/>
</dbReference>
<dbReference type="InterPro" id="IPR013538">
    <property type="entry name" value="ASHA1/2-like_C"/>
</dbReference>
<dbReference type="EMBL" id="JBHLUH010000009">
    <property type="protein sequence ID" value="MFC0527454.1"/>
    <property type="molecule type" value="Genomic_DNA"/>
</dbReference>
<dbReference type="SUPFAM" id="SSF50156">
    <property type="entry name" value="PDZ domain-like"/>
    <property type="match status" value="1"/>
</dbReference>
<dbReference type="InterPro" id="IPR023393">
    <property type="entry name" value="START-like_dom_sf"/>
</dbReference>
<dbReference type="InterPro" id="IPR036034">
    <property type="entry name" value="PDZ_sf"/>
</dbReference>
<evidence type="ECO:0000256" key="1">
    <source>
        <dbReference type="ARBA" id="ARBA00006817"/>
    </source>
</evidence>
<dbReference type="SUPFAM" id="SSF55961">
    <property type="entry name" value="Bet v1-like"/>
    <property type="match status" value="1"/>
</dbReference>
<evidence type="ECO:0000313" key="5">
    <source>
        <dbReference type="Proteomes" id="UP001589867"/>
    </source>
</evidence>
<dbReference type="Gene3D" id="3.30.530.20">
    <property type="match status" value="1"/>
</dbReference>
<evidence type="ECO:0000259" key="3">
    <source>
        <dbReference type="Pfam" id="PF13180"/>
    </source>
</evidence>
<organism evidence="4 5">
    <name type="scientific">Phytohabitans kaempferiae</name>
    <dbReference type="NCBI Taxonomy" id="1620943"/>
    <lineage>
        <taxon>Bacteria</taxon>
        <taxon>Bacillati</taxon>
        <taxon>Actinomycetota</taxon>
        <taxon>Actinomycetes</taxon>
        <taxon>Micromonosporales</taxon>
        <taxon>Micromonosporaceae</taxon>
    </lineage>
</organism>